<accession>A0A6P0UMP8</accession>
<keyword evidence="1" id="KW-0175">Coiled coil</keyword>
<gene>
    <name evidence="3" type="ORF">GWK08_10405</name>
</gene>
<keyword evidence="2" id="KW-1133">Transmembrane helix</keyword>
<comment type="caution">
    <text evidence="3">The sequence shown here is derived from an EMBL/GenBank/DDBJ whole genome shotgun (WGS) entry which is preliminary data.</text>
</comment>
<evidence type="ECO:0000313" key="4">
    <source>
        <dbReference type="Proteomes" id="UP000468581"/>
    </source>
</evidence>
<keyword evidence="4" id="KW-1185">Reference proteome</keyword>
<evidence type="ECO:0000256" key="1">
    <source>
        <dbReference type="SAM" id="Coils"/>
    </source>
</evidence>
<protein>
    <recommendedName>
        <fullName evidence="5">Chromosome partitioning protein ParA</fullName>
    </recommendedName>
</protein>
<keyword evidence="2" id="KW-0812">Transmembrane</keyword>
<organism evidence="3 4">
    <name type="scientific">Leptobacterium flavescens</name>
    <dbReference type="NCBI Taxonomy" id="472055"/>
    <lineage>
        <taxon>Bacteria</taxon>
        <taxon>Pseudomonadati</taxon>
        <taxon>Bacteroidota</taxon>
        <taxon>Flavobacteriia</taxon>
        <taxon>Flavobacteriales</taxon>
        <taxon>Flavobacteriaceae</taxon>
        <taxon>Leptobacterium</taxon>
    </lineage>
</organism>
<evidence type="ECO:0000256" key="2">
    <source>
        <dbReference type="SAM" id="Phobius"/>
    </source>
</evidence>
<sequence>MTESKNNNGLKVIAILLGVVLAGTLFYTASLYNDKKETTAKLTNEKNLVVEDLNNLKADYDRAIEESETTNQELVEARNRIAQYIDSVKTMKADISALYRYRRQVRSLEKEREFLLAQNDSLRKSNTLLAMERDSTFVALEKQTILSDSLVTQNTQLAKVVEIGSALNLSKFSIDAVKERTSGKLVSTNRATRADKIKICYTVAGNNIATSGDRQFYIQVVDPAGNILGENGTASTEEGQSVTYSKVSNFFYENSALDVCDYVSKSGDKFAKGNYEVKVYDAKLRELSTSKFALK</sequence>
<keyword evidence="2" id="KW-0472">Membrane</keyword>
<dbReference type="EMBL" id="JAABOO010000002">
    <property type="protein sequence ID" value="NER13852.1"/>
    <property type="molecule type" value="Genomic_DNA"/>
</dbReference>
<proteinExistence type="predicted"/>
<evidence type="ECO:0000313" key="3">
    <source>
        <dbReference type="EMBL" id="NER13852.1"/>
    </source>
</evidence>
<dbReference type="AlphaFoldDB" id="A0A6P0UMP8"/>
<dbReference type="RefSeq" id="WP_163607043.1">
    <property type="nucleotide sequence ID" value="NZ_JAABOO010000002.1"/>
</dbReference>
<feature type="transmembrane region" description="Helical" evidence="2">
    <location>
        <begin position="12"/>
        <end position="32"/>
    </location>
</feature>
<reference evidence="3 4" key="1">
    <citation type="submission" date="2020-01" db="EMBL/GenBank/DDBJ databases">
        <title>Leptobacterium flavescens.</title>
        <authorList>
            <person name="Wang G."/>
        </authorList>
    </citation>
    <scope>NUCLEOTIDE SEQUENCE [LARGE SCALE GENOMIC DNA]</scope>
    <source>
        <strain evidence="3 4">KCTC 22160</strain>
    </source>
</reference>
<dbReference type="Proteomes" id="UP000468581">
    <property type="component" value="Unassembled WGS sequence"/>
</dbReference>
<evidence type="ECO:0008006" key="5">
    <source>
        <dbReference type="Google" id="ProtNLM"/>
    </source>
</evidence>
<feature type="coiled-coil region" evidence="1">
    <location>
        <begin position="46"/>
        <end position="125"/>
    </location>
</feature>
<name>A0A6P0UMP8_9FLAO</name>